<evidence type="ECO:0000256" key="2">
    <source>
        <dbReference type="ARBA" id="ARBA00007663"/>
    </source>
</evidence>
<dbReference type="GO" id="GO:0008033">
    <property type="term" value="P:tRNA processing"/>
    <property type="evidence" value="ECO:0007669"/>
    <property type="project" value="UniProtKB-KW"/>
</dbReference>
<keyword evidence="6 13" id="KW-0808">Transferase</keyword>
<dbReference type="STRING" id="868595.Desca_2645"/>
<dbReference type="GO" id="GO:0005737">
    <property type="term" value="C:cytoplasm"/>
    <property type="evidence" value="ECO:0007669"/>
    <property type="project" value="UniProtKB-SubCell"/>
</dbReference>
<evidence type="ECO:0000256" key="7">
    <source>
        <dbReference type="ARBA" id="ARBA00022694"/>
    </source>
</evidence>
<feature type="binding site" evidence="14">
    <location>
        <position position="200"/>
    </location>
    <ligand>
        <name>ATP</name>
        <dbReference type="ChEBI" id="CHEBI:30616"/>
    </ligand>
</feature>
<evidence type="ECO:0000256" key="8">
    <source>
        <dbReference type="ARBA" id="ARBA00022695"/>
    </source>
</evidence>
<feature type="binding site" evidence="14">
    <location>
        <position position="122"/>
    </location>
    <ligand>
        <name>L-threonine</name>
        <dbReference type="ChEBI" id="CHEBI:57926"/>
    </ligand>
</feature>
<keyword evidence="5 13" id="KW-0963">Cytoplasm</keyword>
<dbReference type="PANTHER" id="PTHR17490">
    <property type="entry name" value="SUA5"/>
    <property type="match status" value="1"/>
</dbReference>
<evidence type="ECO:0000256" key="14">
    <source>
        <dbReference type="PIRSR" id="PIRSR004930-1"/>
    </source>
</evidence>
<dbReference type="InterPro" id="IPR017945">
    <property type="entry name" value="DHBP_synth_RibB-like_a/b_dom"/>
</dbReference>
<evidence type="ECO:0000313" key="17">
    <source>
        <dbReference type="Proteomes" id="UP000009226"/>
    </source>
</evidence>
<evidence type="ECO:0000256" key="1">
    <source>
        <dbReference type="ARBA" id="ARBA00004496"/>
    </source>
</evidence>
<feature type="binding site" evidence="14">
    <location>
        <position position="63"/>
    </location>
    <ligand>
        <name>ATP</name>
        <dbReference type="ChEBI" id="CHEBI:30616"/>
    </ligand>
</feature>
<dbReference type="AlphaFoldDB" id="F6B5N1"/>
<dbReference type="GO" id="GO:0061710">
    <property type="term" value="F:L-threonylcarbamoyladenylate synthase"/>
    <property type="evidence" value="ECO:0007669"/>
    <property type="project" value="UniProtKB-EC"/>
</dbReference>
<dbReference type="FunFam" id="3.90.870.10:FF:000008">
    <property type="entry name" value="Threonylcarbamoyl-AMP synthase"/>
    <property type="match status" value="1"/>
</dbReference>
<evidence type="ECO:0000256" key="10">
    <source>
        <dbReference type="ARBA" id="ARBA00022840"/>
    </source>
</evidence>
<dbReference type="PANTHER" id="PTHR17490:SF16">
    <property type="entry name" value="THREONYLCARBAMOYL-AMP SYNTHASE"/>
    <property type="match status" value="1"/>
</dbReference>
<dbReference type="SUPFAM" id="SSF55821">
    <property type="entry name" value="YrdC/RibB"/>
    <property type="match status" value="1"/>
</dbReference>
<dbReference type="InterPro" id="IPR006070">
    <property type="entry name" value="Sua5-like_dom"/>
</dbReference>
<evidence type="ECO:0000313" key="16">
    <source>
        <dbReference type="EMBL" id="AEF95463.1"/>
    </source>
</evidence>
<keyword evidence="10 13" id="KW-0067">ATP-binding</keyword>
<protein>
    <recommendedName>
        <fullName evidence="4 13">Threonylcarbamoyl-AMP synthase</fullName>
        <shortName evidence="13">TC-AMP synthase</shortName>
        <ecNumber evidence="3 13">2.7.7.87</ecNumber>
    </recommendedName>
    <alternativeName>
        <fullName evidence="11 13">L-threonylcarbamoyladenylate synthase</fullName>
    </alternativeName>
</protein>
<feature type="binding site" evidence="14">
    <location>
        <position position="186"/>
    </location>
    <ligand>
        <name>L-threonine</name>
        <dbReference type="ChEBI" id="CHEBI:57926"/>
    </ligand>
</feature>
<feature type="binding site" evidence="14">
    <location>
        <position position="40"/>
    </location>
    <ligand>
        <name>L-threonine</name>
        <dbReference type="ChEBI" id="CHEBI:57926"/>
    </ligand>
</feature>
<keyword evidence="17" id="KW-1185">Reference proteome</keyword>
<proteinExistence type="inferred from homology"/>
<dbReference type="GO" id="GO:0005524">
    <property type="term" value="F:ATP binding"/>
    <property type="evidence" value="ECO:0007669"/>
    <property type="project" value="UniProtKB-UniRule"/>
</dbReference>
<name>F6B5N1_DESCC</name>
<comment type="catalytic activity">
    <reaction evidence="12 13">
        <text>L-threonine + hydrogencarbonate + ATP = L-threonylcarbamoyladenylate + diphosphate + H2O</text>
        <dbReference type="Rhea" id="RHEA:36407"/>
        <dbReference type="ChEBI" id="CHEBI:15377"/>
        <dbReference type="ChEBI" id="CHEBI:17544"/>
        <dbReference type="ChEBI" id="CHEBI:30616"/>
        <dbReference type="ChEBI" id="CHEBI:33019"/>
        <dbReference type="ChEBI" id="CHEBI:57926"/>
        <dbReference type="ChEBI" id="CHEBI:73682"/>
        <dbReference type="EC" id="2.7.7.87"/>
    </reaction>
</comment>
<dbReference type="GO" id="GO:0000049">
    <property type="term" value="F:tRNA binding"/>
    <property type="evidence" value="ECO:0007669"/>
    <property type="project" value="TreeGrafter"/>
</dbReference>
<feature type="binding site" evidence="14">
    <location>
        <position position="146"/>
    </location>
    <ligand>
        <name>L-threonine</name>
        <dbReference type="ChEBI" id="CHEBI:57926"/>
    </ligand>
</feature>
<dbReference type="Gene3D" id="3.40.50.11030">
    <property type="entry name" value="Threonylcarbamoyl-AMP synthase, C-terminal domain"/>
    <property type="match status" value="1"/>
</dbReference>
<dbReference type="Gene3D" id="3.90.870.10">
    <property type="entry name" value="DHBP synthase"/>
    <property type="match status" value="1"/>
</dbReference>
<dbReference type="GO" id="GO:0006450">
    <property type="term" value="P:regulation of translational fidelity"/>
    <property type="evidence" value="ECO:0007669"/>
    <property type="project" value="TreeGrafter"/>
</dbReference>
<dbReference type="RefSeq" id="WP_013810867.1">
    <property type="nucleotide sequence ID" value="NC_015565.1"/>
</dbReference>
<comment type="similarity">
    <text evidence="2 13">Belongs to the SUA5 family.</text>
</comment>
<feature type="binding site" evidence="14">
    <location>
        <position position="67"/>
    </location>
    <ligand>
        <name>ATP</name>
        <dbReference type="ChEBI" id="CHEBI:30616"/>
    </ligand>
</feature>
<dbReference type="InterPro" id="IPR005145">
    <property type="entry name" value="Sua5_C"/>
</dbReference>
<dbReference type="KEGG" id="dca:Desca_2645"/>
<evidence type="ECO:0000256" key="4">
    <source>
        <dbReference type="ARBA" id="ARBA00015492"/>
    </source>
</evidence>
<dbReference type="GO" id="GO:0003725">
    <property type="term" value="F:double-stranded RNA binding"/>
    <property type="evidence" value="ECO:0007669"/>
    <property type="project" value="UniProtKB-UniRule"/>
</dbReference>
<feature type="binding site" evidence="14">
    <location>
        <position position="72"/>
    </location>
    <ligand>
        <name>L-threonine</name>
        <dbReference type="ChEBI" id="CHEBI:57926"/>
    </ligand>
</feature>
<keyword evidence="8 13" id="KW-0548">Nucleotidyltransferase</keyword>
<evidence type="ECO:0000256" key="13">
    <source>
        <dbReference type="PIRNR" id="PIRNR004930"/>
    </source>
</evidence>
<organism evidence="16 17">
    <name type="scientific">Desulfotomaculum nigrificans (strain DSM 14880 / VKM B-2319 / CO-1-SRB)</name>
    <name type="common">Desulfotomaculum carboxydivorans</name>
    <dbReference type="NCBI Taxonomy" id="868595"/>
    <lineage>
        <taxon>Bacteria</taxon>
        <taxon>Bacillati</taxon>
        <taxon>Bacillota</taxon>
        <taxon>Clostridia</taxon>
        <taxon>Eubacteriales</taxon>
        <taxon>Desulfotomaculaceae</taxon>
        <taxon>Desulfotomaculum</taxon>
    </lineage>
</organism>
<accession>F6B5N1</accession>
<evidence type="ECO:0000256" key="6">
    <source>
        <dbReference type="ARBA" id="ARBA00022679"/>
    </source>
</evidence>
<dbReference type="InterPro" id="IPR038385">
    <property type="entry name" value="Sua5/YwlC_C"/>
</dbReference>
<feature type="domain" description="YrdC-like" evidence="15">
    <location>
        <begin position="18"/>
        <end position="204"/>
    </location>
</feature>
<dbReference type="Pfam" id="PF01300">
    <property type="entry name" value="Sua5_yciO_yrdC"/>
    <property type="match status" value="1"/>
</dbReference>
<dbReference type="InterPro" id="IPR010923">
    <property type="entry name" value="T(6)A37_SUA5"/>
</dbReference>
<feature type="binding site" evidence="14">
    <location>
        <position position="126"/>
    </location>
    <ligand>
        <name>L-threonine</name>
        <dbReference type="ChEBI" id="CHEBI:57926"/>
    </ligand>
</feature>
<dbReference type="NCBIfam" id="TIGR00057">
    <property type="entry name" value="L-threonylcarbamoyladenylate synthase"/>
    <property type="match status" value="1"/>
</dbReference>
<reference evidence="16" key="1">
    <citation type="submission" date="2011-05" db="EMBL/GenBank/DDBJ databases">
        <title>Complete sequence of Desulfotomaculum carboxydivorans CO-1-SRB.</title>
        <authorList>
            <consortium name="US DOE Joint Genome Institute"/>
            <person name="Lucas S."/>
            <person name="Han J."/>
            <person name="Lapidus A."/>
            <person name="Cheng J.-F."/>
            <person name="Goodwin L."/>
            <person name="Pitluck S."/>
            <person name="Peters L."/>
            <person name="Mikhailova N."/>
            <person name="Lu M."/>
            <person name="Han C."/>
            <person name="Tapia R."/>
            <person name="Land M."/>
            <person name="Hauser L."/>
            <person name="Kyrpides N."/>
            <person name="Ivanova N."/>
            <person name="Pagani I."/>
            <person name="Stams A."/>
            <person name="Plugge C."/>
            <person name="Muyzer G."/>
            <person name="Kuever J."/>
            <person name="Parshina S."/>
            <person name="Ivanova A."/>
            <person name="Nazina T."/>
            <person name="Woyke T."/>
        </authorList>
    </citation>
    <scope>NUCLEOTIDE SEQUENCE [LARGE SCALE GENOMIC DNA]</scope>
    <source>
        <strain evidence="16">CO-1-SRB</strain>
    </source>
</reference>
<gene>
    <name evidence="16" type="ordered locus">Desca_2645</name>
</gene>
<dbReference type="PIRSF" id="PIRSF004930">
    <property type="entry name" value="Tln_factor_SUA5"/>
    <property type="match status" value="1"/>
</dbReference>
<evidence type="ECO:0000256" key="11">
    <source>
        <dbReference type="ARBA" id="ARBA00029774"/>
    </source>
</evidence>
<evidence type="ECO:0000259" key="15">
    <source>
        <dbReference type="PROSITE" id="PS51163"/>
    </source>
</evidence>
<evidence type="ECO:0000256" key="9">
    <source>
        <dbReference type="ARBA" id="ARBA00022741"/>
    </source>
</evidence>
<dbReference type="EMBL" id="CP002736">
    <property type="protein sequence ID" value="AEF95463.1"/>
    <property type="molecule type" value="Genomic_DNA"/>
</dbReference>
<feature type="binding site" evidence="14">
    <location>
        <position position="243"/>
    </location>
    <ligand>
        <name>ATP</name>
        <dbReference type="ChEBI" id="CHEBI:30616"/>
    </ligand>
</feature>
<feature type="binding site" evidence="14">
    <location>
        <position position="156"/>
    </location>
    <ligand>
        <name>ATP</name>
        <dbReference type="ChEBI" id="CHEBI:30616"/>
    </ligand>
</feature>
<dbReference type="Pfam" id="PF03481">
    <property type="entry name" value="Sua5_C"/>
    <property type="match status" value="1"/>
</dbReference>
<comment type="function">
    <text evidence="13">Required for the formation of a threonylcarbamoyl group on adenosine at position 37 (t(6)A37) in tRNAs that read codons beginning with adenine.</text>
</comment>
<evidence type="ECO:0000256" key="5">
    <source>
        <dbReference type="ARBA" id="ARBA00022490"/>
    </source>
</evidence>
<dbReference type="InterPro" id="IPR050156">
    <property type="entry name" value="TC-AMP_synthase_SUA5"/>
</dbReference>
<evidence type="ECO:0000256" key="12">
    <source>
        <dbReference type="ARBA" id="ARBA00048366"/>
    </source>
</evidence>
<dbReference type="Proteomes" id="UP000009226">
    <property type="component" value="Chromosome"/>
</dbReference>
<dbReference type="eggNOG" id="COG0009">
    <property type="taxonomic scope" value="Bacteria"/>
</dbReference>
<dbReference type="PROSITE" id="PS51163">
    <property type="entry name" value="YRDC"/>
    <property type="match status" value="1"/>
</dbReference>
<comment type="subcellular location">
    <subcellularLocation>
        <location evidence="1 13">Cytoplasm</location>
    </subcellularLocation>
</comment>
<dbReference type="EC" id="2.7.7.87" evidence="3 13"/>
<feature type="binding site" evidence="14">
    <location>
        <position position="148"/>
    </location>
    <ligand>
        <name>ATP</name>
        <dbReference type="ChEBI" id="CHEBI:30616"/>
    </ligand>
</feature>
<dbReference type="HOGENOM" id="CLU_031397_0_0_9"/>
<sequence length="354" mass="37412">METKTTLIWTVDKNNPDQNVIDRAAQIIKNGGLVAFPTETVYGLGANGLDGTAVAGIYRAKGRPSDNPLILHVADFAMAETLSAGLPPVAGMLMDKFWPGPLTLVVPRANHIPGQVTGGLDTVGIRMPSHPVALALIKAAGVPIAAPSANRSGRPSPTRAAHVQADLQGRIDAILDGGPTGVGLESTVLDVSGEQPVILRPGGVTYEQLADLLPRVTIDPSILGKKLSRDQAPRSPGMKYTHYAPAAPLTLFEGEPARVVQAIARRAAEQLARGKKVGILAFEENAPYYPQGAVILTMGQQKNPATAANMLFALLRQFDRLKVEVILAEGLEPKGIGLAIMNRLRRAAGEIVQL</sequence>
<evidence type="ECO:0000256" key="3">
    <source>
        <dbReference type="ARBA" id="ARBA00012584"/>
    </source>
</evidence>
<keyword evidence="7 13" id="KW-0819">tRNA processing</keyword>
<keyword evidence="9 13" id="KW-0547">Nucleotide-binding</keyword>